<dbReference type="RefSeq" id="WP_055225184.1">
    <property type="nucleotide sequence ID" value="NZ_CYYW01000045.1"/>
</dbReference>
<evidence type="ECO:0000313" key="2">
    <source>
        <dbReference type="EMBL" id="CUO75732.1"/>
    </source>
</evidence>
<accession>A0A174HLC5</accession>
<evidence type="ECO:0000313" key="3">
    <source>
        <dbReference type="Proteomes" id="UP000095384"/>
    </source>
</evidence>
<evidence type="ECO:0000259" key="1">
    <source>
        <dbReference type="Pfam" id="PF21360"/>
    </source>
</evidence>
<dbReference type="EMBL" id="CYYW01000045">
    <property type="protein sequence ID" value="CUO75732.1"/>
    <property type="molecule type" value="Genomic_DNA"/>
</dbReference>
<dbReference type="Gene3D" id="3.40.50.20">
    <property type="match status" value="1"/>
</dbReference>
<dbReference type="SUPFAM" id="SSF56059">
    <property type="entry name" value="Glutathione synthetase ATP-binding domain-like"/>
    <property type="match status" value="1"/>
</dbReference>
<gene>
    <name evidence="2" type="ORF">ERS852417_03032</name>
</gene>
<feature type="domain" description="PylC N-terminal" evidence="1">
    <location>
        <begin position="4"/>
        <end position="95"/>
    </location>
</feature>
<name>A0A174HLC5_9FIRM</name>
<dbReference type="Pfam" id="PF21360">
    <property type="entry name" value="PylC-like_N"/>
    <property type="match status" value="1"/>
</dbReference>
<dbReference type="AlphaFoldDB" id="A0A174HLC5"/>
<dbReference type="Gene3D" id="3.30.470.20">
    <property type="entry name" value="ATP-grasp fold, B domain"/>
    <property type="match status" value="1"/>
</dbReference>
<dbReference type="Proteomes" id="UP000095384">
    <property type="component" value="Unassembled WGS sequence"/>
</dbReference>
<dbReference type="InterPro" id="IPR048764">
    <property type="entry name" value="PylC_N"/>
</dbReference>
<proteinExistence type="predicted"/>
<organism evidence="2 3">
    <name type="scientific">Agathobacter rectalis</name>
    <dbReference type="NCBI Taxonomy" id="39491"/>
    <lineage>
        <taxon>Bacteria</taxon>
        <taxon>Bacillati</taxon>
        <taxon>Bacillota</taxon>
        <taxon>Clostridia</taxon>
        <taxon>Lachnospirales</taxon>
        <taxon>Lachnospiraceae</taxon>
        <taxon>Agathobacter</taxon>
    </lineage>
</organism>
<protein>
    <submittedName>
        <fullName evidence="2">Carbamoyl phosphate synthase-like protein</fullName>
    </submittedName>
</protein>
<sequence length="363" mass="41680">MKRILVTDVGRSPALNFCRSIRLANEDIEIVGIDSNKFSLTWAEADIKVLVPKCKNEKYIKLINYLIDKYHVDFVYPSKTGQELLTIAENRDKLHATVCLPSQEDIVLFEDKWKTYNKLKDTNLCSLPESYMIYGEEDLFEHMKQLSGDFKKEVWIRRIYGSGGACAIPTYDFELAKSWINRFDGWGKFMISEKLTKKTLTWSGIWDNGNLVVSLIRERLYWEFADRSPAGVTGITGAQRIIESGEISRMSENVVRYLSENPHGCICVDYTLDEEGVPNLTEIQASRLYTSSLFMTKCGLNLPYILYKVGMGLPVTEDEKQRTIDSDKIWLKYCETYPGLVNISDLEKSEADMQELLLEIANE</sequence>
<reference evidence="2 3" key="1">
    <citation type="submission" date="2015-09" db="EMBL/GenBank/DDBJ databases">
        <authorList>
            <consortium name="Pathogen Informatics"/>
        </authorList>
    </citation>
    <scope>NUCLEOTIDE SEQUENCE [LARGE SCALE GENOMIC DNA]</scope>
    <source>
        <strain evidence="2 3">2789STDY5608860</strain>
    </source>
</reference>